<proteinExistence type="predicted"/>
<gene>
    <name evidence="1" type="ORF">F542_20160</name>
</gene>
<organism evidence="1 2">
    <name type="scientific">Bibersteinia trehalosi USDA-ARS-USMARC-188</name>
    <dbReference type="NCBI Taxonomy" id="1263829"/>
    <lineage>
        <taxon>Bacteria</taxon>
        <taxon>Pseudomonadati</taxon>
        <taxon>Pseudomonadota</taxon>
        <taxon>Gammaproteobacteria</taxon>
        <taxon>Pasteurellales</taxon>
        <taxon>Pasteurellaceae</taxon>
        <taxon>Bibersteinia</taxon>
    </lineage>
</organism>
<name>A0A4V7ICG3_BIBTR</name>
<dbReference type="EMBL" id="CP006954">
    <property type="protein sequence ID" value="AHG82725.1"/>
    <property type="molecule type" value="Genomic_DNA"/>
</dbReference>
<dbReference type="KEGG" id="btre:F542_20160"/>
<accession>A0A4V7ICG3</accession>
<evidence type="ECO:0000313" key="1">
    <source>
        <dbReference type="EMBL" id="AHG82725.1"/>
    </source>
</evidence>
<evidence type="ECO:0000313" key="2">
    <source>
        <dbReference type="Proteomes" id="UP000019091"/>
    </source>
</evidence>
<dbReference type="AlphaFoldDB" id="A0A4V7ICG3"/>
<protein>
    <submittedName>
        <fullName evidence="1">Uncharacterized protein</fullName>
    </submittedName>
</protein>
<sequence length="37" mass="3886">MLLSIAFRAAEFCLVVAKSAAGEFKAAKPFQALPNSS</sequence>
<dbReference type="Proteomes" id="UP000019091">
    <property type="component" value="Chromosome"/>
</dbReference>
<reference evidence="1 2" key="1">
    <citation type="journal article" date="2014" name="Genome Announc.">
        <title>Complete Closed Genome Sequences of Three Bibersteinia trehalosi Nasopharyngeal Isolates from Cattle with Shipping Fever.</title>
        <authorList>
            <person name="Harhay G.P."/>
            <person name="McVey D.S."/>
            <person name="Koren S."/>
            <person name="Phillippy A.M."/>
            <person name="Bono J."/>
            <person name="Harhay D.M."/>
            <person name="Clawson M.L."/>
            <person name="Heaton M.P."/>
            <person name="Chitko-McKown C.G."/>
            <person name="Korlach J."/>
            <person name="Smith T.P."/>
        </authorList>
    </citation>
    <scope>NUCLEOTIDE SEQUENCE [LARGE SCALE GENOMIC DNA]</scope>
    <source>
        <strain evidence="1 2">USDA-ARS-USMARC-188</strain>
    </source>
</reference>